<sequence>MNAAVVETCVLRVLSGVHAGAVIHLVDDRVWTVGCGESAGICLLDENIQELHARLIWISGEHVWRLRAEADDISVFGYPLKQGAEADLMIGAQLCFGQVACEVVTASGSNPEQADTLASADAARCYQARMRFLRKAHRIDYSLALARSLMQKRYVMPLLWAGVASAGVIAVLLSKPDLSTEYREDSVREIRRVYPDVEQHLNPVTGFTTYTGYVKDQQQLGALRQMALKANYGAVVMNVLPMDILATNVSAMLEEHYRDAQVSVVGPGEITVDIGSVDAIKDLDGWNFPKIQAKVLHELPELKLLSMNLRRPSLDKVDVPLDRLGFSVVSSSADLPFVINQHGDLFFSGAHVREGRLDDISLCEVRLVSDTEAATFNMVASKEKNVDCR</sequence>
<proteinExistence type="predicted"/>
<comment type="caution">
    <text evidence="2">The sequence shown here is derived from an EMBL/GenBank/DDBJ whole genome shotgun (WGS) entry which is preliminary data.</text>
</comment>
<dbReference type="SUPFAM" id="SSF49879">
    <property type="entry name" value="SMAD/FHA domain"/>
    <property type="match status" value="1"/>
</dbReference>
<gene>
    <name evidence="2" type="ORF">ISP19_15535</name>
</gene>
<dbReference type="Proteomes" id="UP001430149">
    <property type="component" value="Unassembled WGS sequence"/>
</dbReference>
<reference evidence="2" key="1">
    <citation type="submission" date="2020-10" db="EMBL/GenBank/DDBJ databases">
        <title>Phylogeny of dyella-like bacteria.</title>
        <authorList>
            <person name="Fu J."/>
        </authorList>
    </citation>
    <scope>NUCLEOTIDE SEQUENCE</scope>
    <source>
        <strain evidence="2">DHOC52</strain>
    </source>
</reference>
<organism evidence="2 3">
    <name type="scientific">Dyella flava</name>
    <dbReference type="NCBI Taxonomy" id="1920170"/>
    <lineage>
        <taxon>Bacteria</taxon>
        <taxon>Pseudomonadati</taxon>
        <taxon>Pseudomonadota</taxon>
        <taxon>Gammaproteobacteria</taxon>
        <taxon>Lysobacterales</taxon>
        <taxon>Rhodanobacteraceae</taxon>
        <taxon>Dyella</taxon>
    </lineage>
</organism>
<feature type="transmembrane region" description="Helical" evidence="1">
    <location>
        <begin position="154"/>
        <end position="173"/>
    </location>
</feature>
<dbReference type="InterPro" id="IPR008984">
    <property type="entry name" value="SMAD_FHA_dom_sf"/>
</dbReference>
<dbReference type="RefSeq" id="WP_204683312.1">
    <property type="nucleotide sequence ID" value="NZ_BSNR01000004.1"/>
</dbReference>
<keyword evidence="1" id="KW-0812">Transmembrane</keyword>
<accession>A0ABS2K7T4</accession>
<keyword evidence="1" id="KW-1133">Transmembrane helix</keyword>
<dbReference type="EMBL" id="JADIKE010000037">
    <property type="protein sequence ID" value="MBM7126790.1"/>
    <property type="molecule type" value="Genomic_DNA"/>
</dbReference>
<evidence type="ECO:0000313" key="3">
    <source>
        <dbReference type="Proteomes" id="UP001430149"/>
    </source>
</evidence>
<evidence type="ECO:0008006" key="4">
    <source>
        <dbReference type="Google" id="ProtNLM"/>
    </source>
</evidence>
<evidence type="ECO:0000256" key="1">
    <source>
        <dbReference type="SAM" id="Phobius"/>
    </source>
</evidence>
<dbReference type="Gene3D" id="2.60.200.20">
    <property type="match status" value="1"/>
</dbReference>
<keyword evidence="3" id="KW-1185">Reference proteome</keyword>
<evidence type="ECO:0000313" key="2">
    <source>
        <dbReference type="EMBL" id="MBM7126790.1"/>
    </source>
</evidence>
<name>A0ABS2K7T4_9GAMM</name>
<protein>
    <recommendedName>
        <fullName evidence="4">Type III secretion apparatus protein, YscD/HrpQ family</fullName>
    </recommendedName>
</protein>
<keyword evidence="1" id="KW-0472">Membrane</keyword>